<accession>A0AAW0MFN7</accession>
<feature type="domain" description="PiggyBac transposable element-derived protein" evidence="2">
    <location>
        <begin position="420"/>
        <end position="597"/>
    </location>
</feature>
<keyword evidence="4" id="KW-1185">Reference proteome</keyword>
<proteinExistence type="predicted"/>
<feature type="compositionally biased region" description="Basic residues" evidence="1">
    <location>
        <begin position="382"/>
        <end position="391"/>
    </location>
</feature>
<dbReference type="Proteomes" id="UP001460270">
    <property type="component" value="Unassembled WGS sequence"/>
</dbReference>
<evidence type="ECO:0000259" key="2">
    <source>
        <dbReference type="Pfam" id="PF13843"/>
    </source>
</evidence>
<evidence type="ECO:0000256" key="1">
    <source>
        <dbReference type="SAM" id="MobiDB-lite"/>
    </source>
</evidence>
<sequence>MKVFQKIRMLKNMTLTPVQKVLNSDSCPQMKTVTAKRVGHWFCTSKHHPPPPPRHQKKKKKKELKKRKKLQSLFENYEGISTKTKLPMPGTSTELPEPARLLRRRTGDAPRASGPASYLLSRDAKVKWARVPHGEPVGTGHSSAATAAAVLSCPPPVPLEPPQGPTELAREGSRDILSTFLLFLTDDIQSIILRETNHQGLRKFGEDAWKRIDAVDLRAYVGLLLLSGVYRSRGEAAASLWDAQGGRSIFRATMSLKRFYAISSVIRFDDRETRAARRATDRLAAIREVWDSFVQRLPLLYTPGSDVTVDEQLVPFRGRCKFRVYLPNKPHRYGLKVWVAADARSSYALNMDIYTGAKEPSSRKAPETAAQQQQQQRGSGGAKKKLRKTKHTDRNNNDNNDDDDDDTTREADATGACPKYSQTTQLVLDLTRHIPRGWTITCDNFFTSMELAESLLKRRKLTLVGTVRKNRTFLPRCDCPRRGQRKPKKGHKLVSKPKLISQAASAAATAAAAAVPATQRRRAQRAPPPPLPPPPPPPPQIARGQEKPHIVSYYNHTKSGVDNLDQVVAAYSCRRMTARWPLVVFHNILDVSSYNAYVLYRELNSTWMPRRKNRRRVFLESLGKALVELLIQRRACLPRSTAAESLVRDFRARAFRANEQSRGRGGRGGGGRRAALAQQLDEEEEEEGEEEEAHREKKKRRRCKVCKKDRRTQTQCTACSKYICGYCTKRYCVDCSSRHSGAAAEEEDEDDESMDT</sequence>
<evidence type="ECO:0000313" key="3">
    <source>
        <dbReference type="EMBL" id="KAK7877722.1"/>
    </source>
</evidence>
<feature type="region of interest" description="Disordered" evidence="1">
    <location>
        <begin position="658"/>
        <end position="694"/>
    </location>
</feature>
<protein>
    <recommendedName>
        <fullName evidence="2">PiggyBac transposable element-derived protein domain-containing protein</fullName>
    </recommendedName>
</protein>
<feature type="compositionally biased region" description="Basic residues" evidence="1">
    <location>
        <begin position="45"/>
        <end position="67"/>
    </location>
</feature>
<dbReference type="Pfam" id="PF13843">
    <property type="entry name" value="DDE_Tnp_1_7"/>
    <property type="match status" value="2"/>
</dbReference>
<feature type="region of interest" description="Disordered" evidence="1">
    <location>
        <begin position="511"/>
        <end position="544"/>
    </location>
</feature>
<feature type="compositionally biased region" description="Acidic residues" evidence="1">
    <location>
        <begin position="680"/>
        <end position="691"/>
    </location>
</feature>
<name>A0AAW0MFN7_9GOBI</name>
<dbReference type="PANTHER" id="PTHR46599:SF6">
    <property type="entry name" value="DUAL SPECIFICITY PHOSPHATASE 26"/>
    <property type="match status" value="1"/>
</dbReference>
<feature type="compositionally biased region" description="Pro residues" evidence="1">
    <location>
        <begin position="526"/>
        <end position="540"/>
    </location>
</feature>
<evidence type="ECO:0000313" key="4">
    <source>
        <dbReference type="Proteomes" id="UP001460270"/>
    </source>
</evidence>
<dbReference type="EMBL" id="JBBPFD010000674">
    <property type="protein sequence ID" value="KAK7877722.1"/>
    <property type="molecule type" value="Genomic_DNA"/>
</dbReference>
<comment type="caution">
    <text evidence="3">The sequence shown here is derived from an EMBL/GenBank/DDBJ whole genome shotgun (WGS) entry which is preliminary data.</text>
</comment>
<reference evidence="4" key="1">
    <citation type="submission" date="2024-04" db="EMBL/GenBank/DDBJ databases">
        <title>Salinicola lusitanus LLJ914,a marine bacterium isolated from the Okinawa Trough.</title>
        <authorList>
            <person name="Li J."/>
        </authorList>
    </citation>
    <scope>NUCLEOTIDE SEQUENCE [LARGE SCALE GENOMIC DNA]</scope>
</reference>
<feature type="region of interest" description="Disordered" evidence="1">
    <location>
        <begin position="43"/>
        <end position="67"/>
    </location>
</feature>
<feature type="region of interest" description="Disordered" evidence="1">
    <location>
        <begin position="358"/>
        <end position="416"/>
    </location>
</feature>
<dbReference type="PANTHER" id="PTHR46599">
    <property type="entry name" value="PIGGYBAC TRANSPOSABLE ELEMENT-DERIVED PROTEIN 4"/>
    <property type="match status" value="1"/>
</dbReference>
<dbReference type="InterPro" id="IPR029526">
    <property type="entry name" value="PGBD"/>
</dbReference>
<gene>
    <name evidence="3" type="ORF">WMY93_030536</name>
</gene>
<feature type="domain" description="PiggyBac transposable element-derived protein" evidence="2">
    <location>
        <begin position="179"/>
        <end position="364"/>
    </location>
</feature>
<organism evidence="3 4">
    <name type="scientific">Mugilogobius chulae</name>
    <name type="common">yellowstripe goby</name>
    <dbReference type="NCBI Taxonomy" id="88201"/>
    <lineage>
        <taxon>Eukaryota</taxon>
        <taxon>Metazoa</taxon>
        <taxon>Chordata</taxon>
        <taxon>Craniata</taxon>
        <taxon>Vertebrata</taxon>
        <taxon>Euteleostomi</taxon>
        <taxon>Actinopterygii</taxon>
        <taxon>Neopterygii</taxon>
        <taxon>Teleostei</taxon>
        <taxon>Neoteleostei</taxon>
        <taxon>Acanthomorphata</taxon>
        <taxon>Gobiaria</taxon>
        <taxon>Gobiiformes</taxon>
        <taxon>Gobioidei</taxon>
        <taxon>Gobiidae</taxon>
        <taxon>Gobionellinae</taxon>
        <taxon>Mugilogobius</taxon>
    </lineage>
</organism>
<dbReference type="AlphaFoldDB" id="A0AAW0MFN7"/>